<name>A0AAW1VV48_RUBAR</name>
<comment type="caution">
    <text evidence="1">The sequence shown here is derived from an EMBL/GenBank/DDBJ whole genome shotgun (WGS) entry which is preliminary data.</text>
</comment>
<sequence length="77" mass="8301">MSQLTYSAALPTPTSPSDELITAGVSIYHDDPSPLPCNSPQPDTELINPNFHDFHFVFPSSKAKALGFAVLIETSLI</sequence>
<dbReference type="AlphaFoldDB" id="A0AAW1VV48"/>
<proteinExistence type="predicted"/>
<gene>
    <name evidence="1" type="ORF">M0R45_035511</name>
</gene>
<dbReference type="EMBL" id="JBEDUW010000007">
    <property type="protein sequence ID" value="KAK9911615.1"/>
    <property type="molecule type" value="Genomic_DNA"/>
</dbReference>
<accession>A0AAW1VV48</accession>
<dbReference type="Proteomes" id="UP001457282">
    <property type="component" value="Unassembled WGS sequence"/>
</dbReference>
<keyword evidence="2" id="KW-1185">Reference proteome</keyword>
<protein>
    <submittedName>
        <fullName evidence="1">Uncharacterized protein</fullName>
    </submittedName>
</protein>
<evidence type="ECO:0000313" key="2">
    <source>
        <dbReference type="Proteomes" id="UP001457282"/>
    </source>
</evidence>
<evidence type="ECO:0000313" key="1">
    <source>
        <dbReference type="EMBL" id="KAK9911615.1"/>
    </source>
</evidence>
<organism evidence="1 2">
    <name type="scientific">Rubus argutus</name>
    <name type="common">Southern blackberry</name>
    <dbReference type="NCBI Taxonomy" id="59490"/>
    <lineage>
        <taxon>Eukaryota</taxon>
        <taxon>Viridiplantae</taxon>
        <taxon>Streptophyta</taxon>
        <taxon>Embryophyta</taxon>
        <taxon>Tracheophyta</taxon>
        <taxon>Spermatophyta</taxon>
        <taxon>Magnoliopsida</taxon>
        <taxon>eudicotyledons</taxon>
        <taxon>Gunneridae</taxon>
        <taxon>Pentapetalae</taxon>
        <taxon>rosids</taxon>
        <taxon>fabids</taxon>
        <taxon>Rosales</taxon>
        <taxon>Rosaceae</taxon>
        <taxon>Rosoideae</taxon>
        <taxon>Rosoideae incertae sedis</taxon>
        <taxon>Rubus</taxon>
    </lineage>
</organism>
<reference evidence="1 2" key="1">
    <citation type="journal article" date="2023" name="G3 (Bethesda)">
        <title>A chromosome-length genome assembly and annotation of blackberry (Rubus argutus, cv. 'Hillquist').</title>
        <authorList>
            <person name="Bruna T."/>
            <person name="Aryal R."/>
            <person name="Dudchenko O."/>
            <person name="Sargent D.J."/>
            <person name="Mead D."/>
            <person name="Buti M."/>
            <person name="Cavallini A."/>
            <person name="Hytonen T."/>
            <person name="Andres J."/>
            <person name="Pham M."/>
            <person name="Weisz D."/>
            <person name="Mascagni F."/>
            <person name="Usai G."/>
            <person name="Natali L."/>
            <person name="Bassil N."/>
            <person name="Fernandez G.E."/>
            <person name="Lomsadze A."/>
            <person name="Armour M."/>
            <person name="Olukolu B."/>
            <person name="Poorten T."/>
            <person name="Britton C."/>
            <person name="Davik J."/>
            <person name="Ashrafi H."/>
            <person name="Aiden E.L."/>
            <person name="Borodovsky M."/>
            <person name="Worthington M."/>
        </authorList>
    </citation>
    <scope>NUCLEOTIDE SEQUENCE [LARGE SCALE GENOMIC DNA]</scope>
    <source>
        <strain evidence="1">PI 553951</strain>
    </source>
</reference>